<dbReference type="GO" id="GO:0008830">
    <property type="term" value="F:dTDP-4-dehydrorhamnose 3,5-epimerase activity"/>
    <property type="evidence" value="ECO:0007669"/>
    <property type="project" value="UniProtKB-EC"/>
</dbReference>
<dbReference type="EC" id="5.1.3.13" evidence="1"/>
<name>A0A5J4P9N6_9ZZZZ</name>
<keyword evidence="1" id="KW-0413">Isomerase</keyword>
<sequence length="26" mass="2975">SVVESQLNLSEKDKHAAAFTESEYYE</sequence>
<feature type="non-terminal residue" evidence="1">
    <location>
        <position position="1"/>
    </location>
</feature>
<protein>
    <submittedName>
        <fullName evidence="1">dTDP-4-dehydrorhamnose 3 5-epimerase</fullName>
        <ecNumber evidence="1">5.1.3.13</ecNumber>
    </submittedName>
</protein>
<dbReference type="EMBL" id="SNRY01010119">
    <property type="protein sequence ID" value="KAA6306166.1"/>
    <property type="molecule type" value="Genomic_DNA"/>
</dbReference>
<proteinExistence type="predicted"/>
<accession>A0A5J4P9N6</accession>
<evidence type="ECO:0000313" key="1">
    <source>
        <dbReference type="EMBL" id="KAA6306166.1"/>
    </source>
</evidence>
<gene>
    <name evidence="1" type="ORF">EZS27_042179</name>
</gene>
<reference evidence="1" key="1">
    <citation type="submission" date="2019-03" db="EMBL/GenBank/DDBJ databases">
        <title>Single cell metagenomics reveals metabolic interactions within the superorganism composed of flagellate Streblomastix strix and complex community of Bacteroidetes bacteria on its surface.</title>
        <authorList>
            <person name="Treitli S.C."/>
            <person name="Kolisko M."/>
            <person name="Husnik F."/>
            <person name="Keeling P."/>
            <person name="Hampl V."/>
        </authorList>
    </citation>
    <scope>NUCLEOTIDE SEQUENCE</scope>
    <source>
        <strain evidence="1">STM</strain>
    </source>
</reference>
<organism evidence="1">
    <name type="scientific">termite gut metagenome</name>
    <dbReference type="NCBI Taxonomy" id="433724"/>
    <lineage>
        <taxon>unclassified sequences</taxon>
        <taxon>metagenomes</taxon>
        <taxon>organismal metagenomes</taxon>
    </lineage>
</organism>
<comment type="caution">
    <text evidence="1">The sequence shown here is derived from an EMBL/GenBank/DDBJ whole genome shotgun (WGS) entry which is preliminary data.</text>
</comment>
<dbReference type="AlphaFoldDB" id="A0A5J4P9N6"/>